<dbReference type="SUPFAM" id="SSF52025">
    <property type="entry name" value="PA domain"/>
    <property type="match status" value="1"/>
</dbReference>
<dbReference type="Gene3D" id="3.40.630.10">
    <property type="entry name" value="Zn peptidases"/>
    <property type="match status" value="1"/>
</dbReference>
<accession>A0A3G9IKZ9</accession>
<reference evidence="1 2" key="1">
    <citation type="submission" date="2018-11" db="EMBL/GenBank/DDBJ databases">
        <title>Complete genome sequence of Paenibacillus baekrokdamisoli strain KCTC 33723.</title>
        <authorList>
            <person name="Kang S.W."/>
            <person name="Lee K.C."/>
            <person name="Kim K.K."/>
            <person name="Kim J.S."/>
            <person name="Kim D.S."/>
            <person name="Ko S.H."/>
            <person name="Yang S.H."/>
            <person name="Lee J.S."/>
        </authorList>
    </citation>
    <scope>NUCLEOTIDE SEQUENCE [LARGE SCALE GENOMIC DNA]</scope>
    <source>
        <strain evidence="1 2">KCTC 33723</strain>
    </source>
</reference>
<evidence type="ECO:0000313" key="2">
    <source>
        <dbReference type="Proteomes" id="UP000275368"/>
    </source>
</evidence>
<dbReference type="InterPro" id="IPR046450">
    <property type="entry name" value="PA_dom_sf"/>
</dbReference>
<protein>
    <submittedName>
        <fullName evidence="1">Uncharacterized protein</fullName>
    </submittedName>
</protein>
<dbReference type="RefSeq" id="WP_125653403.1">
    <property type="nucleotide sequence ID" value="NZ_AP019308.1"/>
</dbReference>
<evidence type="ECO:0000313" key="1">
    <source>
        <dbReference type="EMBL" id="BBH18986.1"/>
    </source>
</evidence>
<dbReference type="AlphaFoldDB" id="A0A3G9IKZ9"/>
<dbReference type="OrthoDB" id="1936983at2"/>
<name>A0A3G9IKZ9_9BACL</name>
<sequence>MNINIDHTILSNKQEIWDWQQSINNFGPRLTGSLAHENLINCFQMELEKIGLEVNRDQHIFKKWEAKSWGLSVLNEDGSFEQVPVAFYYPYSGETSPDGVIGELVYCGKGSKNFNKAAGKIAIVEVSIPKLPTRLFFKKRSNYPKETAALPKRVYHPLFGAVLNGPKLKEAEKAGVLGVICVWKNISNENARGQYLPFTTDHKKCPALWVGKEDGEKLKQLAMRKAKAKLILHSEMDNKAKSDTIYATLPGMNNAETIIVNTHTDGPNACEENGGIALLAIAKYFSQIPKEQRNRSIVFVFVTGHFQIPQFGIKGQATTRWLKDHPELWNGEGTNKKAVAGITIEHLGCTEWKDDDQHAAYKFTNEIDNELVFTANQAMDSIYLTCIQGRTKVRTITLKPKGKFYFGEGQPLYEANIPTISLVPGPDYLCAVGDNGHIDKIDLDLMYEQIETFTKVVSAIDNAKTEELGKPEPPSFSLLGLLVKEE</sequence>
<proteinExistence type="predicted"/>
<dbReference type="Proteomes" id="UP000275368">
    <property type="component" value="Chromosome"/>
</dbReference>
<keyword evidence="2" id="KW-1185">Reference proteome</keyword>
<gene>
    <name evidence="1" type="ORF">Back11_03310</name>
</gene>
<dbReference type="SUPFAM" id="SSF53187">
    <property type="entry name" value="Zn-dependent exopeptidases"/>
    <property type="match status" value="1"/>
</dbReference>
<organism evidence="1 2">
    <name type="scientific">Paenibacillus baekrokdamisoli</name>
    <dbReference type="NCBI Taxonomy" id="1712516"/>
    <lineage>
        <taxon>Bacteria</taxon>
        <taxon>Bacillati</taxon>
        <taxon>Bacillota</taxon>
        <taxon>Bacilli</taxon>
        <taxon>Bacillales</taxon>
        <taxon>Paenibacillaceae</taxon>
        <taxon>Paenibacillus</taxon>
    </lineage>
</organism>
<dbReference type="KEGG" id="pbk:Back11_03310"/>
<dbReference type="EMBL" id="AP019308">
    <property type="protein sequence ID" value="BBH18986.1"/>
    <property type="molecule type" value="Genomic_DNA"/>
</dbReference>